<gene>
    <name evidence="7" type="ORF">D3876_16280</name>
</gene>
<comment type="caution">
    <text evidence="7">The sequence shown here is derived from an EMBL/GenBank/DDBJ whole genome shotgun (WGS) entry which is preliminary data.</text>
</comment>
<dbReference type="InterPro" id="IPR030678">
    <property type="entry name" value="Peptide/Ni-bd"/>
</dbReference>
<dbReference type="Proteomes" id="UP000286100">
    <property type="component" value="Unassembled WGS sequence"/>
</dbReference>
<protein>
    <recommendedName>
        <fullName evidence="6">Solute-binding protein family 5 domain-containing protein</fullName>
    </recommendedName>
</protein>
<dbReference type="InterPro" id="IPR039424">
    <property type="entry name" value="SBP_5"/>
</dbReference>
<evidence type="ECO:0000313" key="8">
    <source>
        <dbReference type="Proteomes" id="UP000286100"/>
    </source>
</evidence>
<dbReference type="GO" id="GO:0043190">
    <property type="term" value="C:ATP-binding cassette (ABC) transporter complex"/>
    <property type="evidence" value="ECO:0007669"/>
    <property type="project" value="InterPro"/>
</dbReference>
<name>A0A418W626_9SPHN</name>
<keyword evidence="8" id="KW-1185">Reference proteome</keyword>
<reference evidence="7 8" key="1">
    <citation type="submission" date="2018-09" db="EMBL/GenBank/DDBJ databases">
        <authorList>
            <person name="Zhu H."/>
        </authorList>
    </citation>
    <scope>NUCLEOTIDE SEQUENCE [LARGE SCALE GENOMIC DNA]</scope>
    <source>
        <strain evidence="7 8">K2R01-6</strain>
    </source>
</reference>
<dbReference type="PIRSF" id="PIRSF002741">
    <property type="entry name" value="MppA"/>
    <property type="match status" value="1"/>
</dbReference>
<keyword evidence="4 5" id="KW-0732">Signal</keyword>
<evidence type="ECO:0000313" key="7">
    <source>
        <dbReference type="EMBL" id="RJF85493.1"/>
    </source>
</evidence>
<dbReference type="OrthoDB" id="8144963at2"/>
<dbReference type="GO" id="GO:0015833">
    <property type="term" value="P:peptide transport"/>
    <property type="evidence" value="ECO:0007669"/>
    <property type="project" value="TreeGrafter"/>
</dbReference>
<evidence type="ECO:0000256" key="5">
    <source>
        <dbReference type="SAM" id="SignalP"/>
    </source>
</evidence>
<accession>A0A418W626</accession>
<comment type="similarity">
    <text evidence="2">Belongs to the bacterial solute-binding protein 5 family.</text>
</comment>
<evidence type="ECO:0000256" key="3">
    <source>
        <dbReference type="ARBA" id="ARBA00022448"/>
    </source>
</evidence>
<dbReference type="PANTHER" id="PTHR30290">
    <property type="entry name" value="PERIPLASMIC BINDING COMPONENT OF ABC TRANSPORTER"/>
    <property type="match status" value="1"/>
</dbReference>
<dbReference type="GO" id="GO:0030288">
    <property type="term" value="C:outer membrane-bounded periplasmic space"/>
    <property type="evidence" value="ECO:0007669"/>
    <property type="project" value="UniProtKB-ARBA"/>
</dbReference>
<evidence type="ECO:0000259" key="6">
    <source>
        <dbReference type="Pfam" id="PF00496"/>
    </source>
</evidence>
<dbReference type="SUPFAM" id="SSF53850">
    <property type="entry name" value="Periplasmic binding protein-like II"/>
    <property type="match status" value="1"/>
</dbReference>
<feature type="domain" description="Solute-binding protein family 5" evidence="6">
    <location>
        <begin position="99"/>
        <end position="421"/>
    </location>
</feature>
<dbReference type="Pfam" id="PF00496">
    <property type="entry name" value="SBP_bac_5"/>
    <property type="match status" value="1"/>
</dbReference>
<proteinExistence type="inferred from homology"/>
<dbReference type="Gene3D" id="3.40.190.10">
    <property type="entry name" value="Periplasmic binding protein-like II"/>
    <property type="match status" value="1"/>
</dbReference>
<comment type="subcellular location">
    <subcellularLocation>
        <location evidence="1">Periplasm</location>
    </subcellularLocation>
</comment>
<evidence type="ECO:0000256" key="1">
    <source>
        <dbReference type="ARBA" id="ARBA00004418"/>
    </source>
</evidence>
<evidence type="ECO:0000256" key="2">
    <source>
        <dbReference type="ARBA" id="ARBA00005695"/>
    </source>
</evidence>
<sequence length="551" mass="60279">MGRHRNPCVLIAAIASLTAGVMQPAQAGEVLRIGVVGQISGTHPNITASGNTLMLSGLAARGLTYFDGDVSMACLLCETLPTVENGLVRDDVDPDGKPGQRVMFRLKPGLKWDDGKPITASDFVRAWRVGREPENDYAWQSRLAEEIWAAVALDERTFEVRRRGRSCAPSDFRFMPVRGDGGAADHNPKSYRAQSPHMTSPLVRGLYVGPYRVTDYRPDPENQVVTLDRNTHWSGGRPRFDRIELVYRPTPQAMQQAVAEGLVDLVTDTRPAIAEAGMRLAPDRFVDFQRAGRTLMQVTLNLDDPALSDVRVRRALLLALDRNALAGLVSGKAAPARSFLSENFPAYLPSLAEGGLAAMSEAAKLLETSGWRAGADGVRRDSSDRPLAFRLAVARALLDGPLVQSIVESWRGVGVRVDVEPWGGIAQLTGANPPSMALFGYTIEGGANIDFHIFASHSIPKPGEARNGLNIFRYRSAAVDAIVAQLREGCAPERLTPGFRDLQRHIGQDLPLLPLFFMPEAHLLPRALALPDAQRVQLLLTQEIENWQIRD</sequence>
<dbReference type="PANTHER" id="PTHR30290:SF9">
    <property type="entry name" value="OLIGOPEPTIDE-BINDING PROTEIN APPA"/>
    <property type="match status" value="1"/>
</dbReference>
<dbReference type="EMBL" id="QYUM01000004">
    <property type="protein sequence ID" value="RJF85493.1"/>
    <property type="molecule type" value="Genomic_DNA"/>
</dbReference>
<dbReference type="GO" id="GO:1904680">
    <property type="term" value="F:peptide transmembrane transporter activity"/>
    <property type="evidence" value="ECO:0007669"/>
    <property type="project" value="TreeGrafter"/>
</dbReference>
<dbReference type="InterPro" id="IPR000914">
    <property type="entry name" value="SBP_5_dom"/>
</dbReference>
<keyword evidence="3" id="KW-0813">Transport</keyword>
<organism evidence="7 8">
    <name type="scientific">Sphingomonas cavernae</name>
    <dbReference type="NCBI Taxonomy" id="2320861"/>
    <lineage>
        <taxon>Bacteria</taxon>
        <taxon>Pseudomonadati</taxon>
        <taxon>Pseudomonadota</taxon>
        <taxon>Alphaproteobacteria</taxon>
        <taxon>Sphingomonadales</taxon>
        <taxon>Sphingomonadaceae</taxon>
        <taxon>Sphingomonas</taxon>
    </lineage>
</organism>
<feature type="chain" id="PRO_5019436833" description="Solute-binding protein family 5 domain-containing protein" evidence="5">
    <location>
        <begin position="28"/>
        <end position="551"/>
    </location>
</feature>
<dbReference type="Gene3D" id="3.90.76.10">
    <property type="entry name" value="Dipeptide-binding Protein, Domain 1"/>
    <property type="match status" value="1"/>
</dbReference>
<feature type="signal peptide" evidence="5">
    <location>
        <begin position="1"/>
        <end position="27"/>
    </location>
</feature>
<evidence type="ECO:0000256" key="4">
    <source>
        <dbReference type="ARBA" id="ARBA00022729"/>
    </source>
</evidence>
<dbReference type="Gene3D" id="3.10.105.10">
    <property type="entry name" value="Dipeptide-binding Protein, Domain 3"/>
    <property type="match status" value="1"/>
</dbReference>
<dbReference type="AlphaFoldDB" id="A0A418W626"/>